<feature type="compositionally biased region" description="Gly residues" evidence="3">
    <location>
        <begin position="67"/>
        <end position="80"/>
    </location>
</feature>
<evidence type="ECO:0000256" key="3">
    <source>
        <dbReference type="SAM" id="MobiDB-lite"/>
    </source>
</evidence>
<dbReference type="RefSeq" id="WP_231442411.1">
    <property type="nucleotide sequence ID" value="NZ_JAJOMB010000007.1"/>
</dbReference>
<feature type="compositionally biased region" description="Low complexity" evidence="3">
    <location>
        <begin position="109"/>
        <end position="156"/>
    </location>
</feature>
<feature type="compositionally biased region" description="Low complexity" evidence="3">
    <location>
        <begin position="54"/>
        <end position="66"/>
    </location>
</feature>
<evidence type="ECO:0000256" key="1">
    <source>
        <dbReference type="ARBA" id="ARBA00009108"/>
    </source>
</evidence>
<evidence type="ECO:0000313" key="4">
    <source>
        <dbReference type="EMBL" id="MCD5312324.1"/>
    </source>
</evidence>
<gene>
    <name evidence="4" type="ORF">LR394_15560</name>
</gene>
<name>A0A9X1STV9_9ACTN</name>
<dbReference type="EMBL" id="JAJOMB010000007">
    <property type="protein sequence ID" value="MCD5312324.1"/>
    <property type="molecule type" value="Genomic_DNA"/>
</dbReference>
<evidence type="ECO:0000313" key="5">
    <source>
        <dbReference type="Proteomes" id="UP001138997"/>
    </source>
</evidence>
<accession>A0A9X1STV9</accession>
<evidence type="ECO:0000256" key="2">
    <source>
        <dbReference type="SAM" id="Coils"/>
    </source>
</evidence>
<dbReference type="Gene3D" id="3.30.70.1880">
    <property type="entry name" value="Protein of unknown function DUF881"/>
    <property type="match status" value="1"/>
</dbReference>
<dbReference type="GO" id="GO:0005886">
    <property type="term" value="C:plasma membrane"/>
    <property type="evidence" value="ECO:0007669"/>
    <property type="project" value="TreeGrafter"/>
</dbReference>
<protein>
    <submittedName>
        <fullName evidence="4">DUF881 domain-containing protein</fullName>
    </submittedName>
</protein>
<feature type="coiled-coil region" evidence="2">
    <location>
        <begin position="206"/>
        <end position="243"/>
    </location>
</feature>
<comment type="similarity">
    <text evidence="1">Belongs to the UPF0749 family.</text>
</comment>
<reference evidence="4" key="1">
    <citation type="submission" date="2021-11" db="EMBL/GenBank/DDBJ databases">
        <title>Streptomyces corallinus and Kineosporia corallina sp. nov., two new coral-derived marine actinobacteria.</title>
        <authorList>
            <person name="Buangrab K."/>
            <person name="Sutthacheep M."/>
            <person name="Yeemin T."/>
            <person name="Harunari E."/>
            <person name="Igarashi Y."/>
            <person name="Sripreechasak P."/>
            <person name="Kanchanasin P."/>
            <person name="Tanasupawat S."/>
            <person name="Phongsopitanun W."/>
        </authorList>
    </citation>
    <scope>NUCLEOTIDE SEQUENCE</scope>
    <source>
        <strain evidence="4">JCM 31032</strain>
    </source>
</reference>
<proteinExistence type="inferred from homology"/>
<keyword evidence="5" id="KW-1185">Reference proteome</keyword>
<dbReference type="Pfam" id="PF05949">
    <property type="entry name" value="DUF881"/>
    <property type="match status" value="1"/>
</dbReference>
<dbReference type="PANTHER" id="PTHR37313:SF2">
    <property type="entry name" value="UPF0749 PROTEIN YLXX"/>
    <property type="match status" value="1"/>
</dbReference>
<dbReference type="Proteomes" id="UP001138997">
    <property type="component" value="Unassembled WGS sequence"/>
</dbReference>
<dbReference type="AlphaFoldDB" id="A0A9X1STV9"/>
<dbReference type="PANTHER" id="PTHR37313">
    <property type="entry name" value="UPF0749 PROTEIN RV1825"/>
    <property type="match status" value="1"/>
</dbReference>
<keyword evidence="2" id="KW-0175">Coiled coil</keyword>
<feature type="region of interest" description="Disordered" evidence="3">
    <location>
        <begin position="1"/>
        <end position="156"/>
    </location>
</feature>
<comment type="caution">
    <text evidence="4">The sequence shown here is derived from an EMBL/GenBank/DDBJ whole genome shotgun (WGS) entry which is preliminary data.</text>
</comment>
<sequence length="392" mass="40385">MAEQKPGEQPEDEQSADTAPMPISRPANPGRTRVIRPAGGRRPLPSGAVPPVLGESSGEQEQQQRTGGAGTSAGSPGVGGRDTEPGSASDDDTLPIPPQEPARPEAEATRATGAAATGPESAATATTGTGETTASTPSVAPEDPAPAAGDGAQPARVPRPRFRVTRFQILAAVLLGALGFGLVVQARQTTSNDLSSLSQSELVRVLDDVSRQSERLDAEARTLEETQNELQSGTDRAAAAEKATRERLDVLGILAGTEPAQGPGVVIRIEDPQALLDASTVLDAVQELRDAGAEAIQFGQVRVVASTSFTDPPTGGAVVADGLEQSPPYRLLAIGDPATMESALNIPGGVLETLHQVGASGTVQRRQDLEVPVVREAVGPTYAVPRTDEPQD</sequence>
<dbReference type="InterPro" id="IPR010273">
    <property type="entry name" value="DUF881"/>
</dbReference>
<organism evidence="4 5">
    <name type="scientific">Kineosporia babensis</name>
    <dbReference type="NCBI Taxonomy" id="499548"/>
    <lineage>
        <taxon>Bacteria</taxon>
        <taxon>Bacillati</taxon>
        <taxon>Actinomycetota</taxon>
        <taxon>Actinomycetes</taxon>
        <taxon>Kineosporiales</taxon>
        <taxon>Kineosporiaceae</taxon>
        <taxon>Kineosporia</taxon>
    </lineage>
</organism>